<dbReference type="RefSeq" id="WP_344809499.1">
    <property type="nucleotide sequence ID" value="NZ_BAABBO010000022.1"/>
</dbReference>
<dbReference type="Proteomes" id="UP001501337">
    <property type="component" value="Unassembled WGS sequence"/>
</dbReference>
<comment type="caution">
    <text evidence="3">The sequence shown here is derived from an EMBL/GenBank/DDBJ whole genome shotgun (WGS) entry which is preliminary data.</text>
</comment>
<proteinExistence type="predicted"/>
<evidence type="ECO:0000259" key="2">
    <source>
        <dbReference type="Pfam" id="PF13439"/>
    </source>
</evidence>
<name>A0ABP7Q878_9GAMM</name>
<evidence type="ECO:0000313" key="3">
    <source>
        <dbReference type="EMBL" id="GAA3978230.1"/>
    </source>
</evidence>
<accession>A0ABP7Q878</accession>
<dbReference type="InterPro" id="IPR001296">
    <property type="entry name" value="Glyco_trans_1"/>
</dbReference>
<dbReference type="Gene3D" id="3.40.50.2000">
    <property type="entry name" value="Glycogen Phosphorylase B"/>
    <property type="match status" value="2"/>
</dbReference>
<evidence type="ECO:0000313" key="4">
    <source>
        <dbReference type="Proteomes" id="UP001501337"/>
    </source>
</evidence>
<reference evidence="4" key="1">
    <citation type="journal article" date="2019" name="Int. J. Syst. Evol. Microbiol.">
        <title>The Global Catalogue of Microorganisms (GCM) 10K type strain sequencing project: providing services to taxonomists for standard genome sequencing and annotation.</title>
        <authorList>
            <consortium name="The Broad Institute Genomics Platform"/>
            <consortium name="The Broad Institute Genome Sequencing Center for Infectious Disease"/>
            <person name="Wu L."/>
            <person name="Ma J."/>
        </authorList>
    </citation>
    <scope>NUCLEOTIDE SEQUENCE [LARGE SCALE GENOMIC DNA]</scope>
    <source>
        <strain evidence="4">JCM 17555</strain>
    </source>
</reference>
<dbReference type="SUPFAM" id="SSF53756">
    <property type="entry name" value="UDP-Glycosyltransferase/glycogen phosphorylase"/>
    <property type="match status" value="1"/>
</dbReference>
<feature type="domain" description="Glycosyltransferase subfamily 4-like N-terminal" evidence="2">
    <location>
        <begin position="12"/>
        <end position="164"/>
    </location>
</feature>
<dbReference type="Pfam" id="PF13439">
    <property type="entry name" value="Glyco_transf_4"/>
    <property type="match status" value="1"/>
</dbReference>
<gene>
    <name evidence="3" type="ORF">GCM10022278_38630</name>
</gene>
<protein>
    <submittedName>
        <fullName evidence="3">Glycosyltransferase</fullName>
    </submittedName>
</protein>
<evidence type="ECO:0000259" key="1">
    <source>
        <dbReference type="Pfam" id="PF00534"/>
    </source>
</evidence>
<keyword evidence="4" id="KW-1185">Reference proteome</keyword>
<dbReference type="InterPro" id="IPR028098">
    <property type="entry name" value="Glyco_trans_4-like_N"/>
</dbReference>
<dbReference type="EMBL" id="BAABBO010000022">
    <property type="protein sequence ID" value="GAA3978230.1"/>
    <property type="molecule type" value="Genomic_DNA"/>
</dbReference>
<feature type="domain" description="Glycosyl transferase family 1" evidence="1">
    <location>
        <begin position="175"/>
        <end position="338"/>
    </location>
</feature>
<organism evidence="3 4">
    <name type="scientific">Allohahella marinimesophila</name>
    <dbReference type="NCBI Taxonomy" id="1054972"/>
    <lineage>
        <taxon>Bacteria</taxon>
        <taxon>Pseudomonadati</taxon>
        <taxon>Pseudomonadota</taxon>
        <taxon>Gammaproteobacteria</taxon>
        <taxon>Oceanospirillales</taxon>
        <taxon>Hahellaceae</taxon>
        <taxon>Allohahella</taxon>
    </lineage>
</organism>
<sequence>MNILHAIETSGPGGAENFMLRLVQSQKAEGHQCRVLVIKPGWLTKQLERLGIDYDLIPLPRSLSPQWMLQVRQLLRLHNIQVVHSNEFAMNMHLALVAKSLGIPHIATVHGKNYYTEKTVRRFFMRLTARLSTLVAVSHDIKSFLATDAGIPESRVVVIENGIEVLSYTPDPAVRERYRSELGVADDECMILAVGNLYPVKGHTHLIDAAVRLSRGGAKIKVFIAGRGKEEQSLQSKIDSLGLTGQCSLLGFRDDARELLWACDIFAMPSLSEGLPLSILESLAAQRPVVASAVGGIPQVLSDGETGLLVPAGDPRALAGALEKLIVDASLRQALAKHGLALLAERYDATVMARRYAELYRRQV</sequence>
<dbReference type="PANTHER" id="PTHR12526">
    <property type="entry name" value="GLYCOSYLTRANSFERASE"/>
    <property type="match status" value="1"/>
</dbReference>
<dbReference type="Pfam" id="PF00534">
    <property type="entry name" value="Glycos_transf_1"/>
    <property type="match status" value="1"/>
</dbReference>